<evidence type="ECO:0000256" key="3">
    <source>
        <dbReference type="ARBA" id="ARBA00022679"/>
    </source>
</evidence>
<evidence type="ECO:0000313" key="8">
    <source>
        <dbReference type="Proteomes" id="UP000634308"/>
    </source>
</evidence>
<gene>
    <name evidence="7" type="ORF">GCM10008959_32380</name>
</gene>
<sequence>MSPTRSTARSTAGRAANRSALTWAALATAGAALIARQATRPAPTDTETLDATRTLLRAALPSVRPFDVQLWNGEVIAATRPSRARLILNSPETLGRLLKLPLDMALGEAYLRGDFEIEGNIGDIAAIAETFDATLNPADAPALLRAAATLRRRAGATPPIAVTASLEGPQHSRERDQQAISYHYDVSNDFYKLWLDRRMVYSCAYFRGGTETLDGAQEAKLDLICRKLRLQQGEHLLDIGSGWGGLAIHAAQRYGARVLGVTLSEAQLHEARARAEAAGVADRVTFELRDYRDVLAHAPEGSFDKIASVGMAEHVGRRNMPTYFRAAYTALKPGGLMMNHAISDGIPQARVPLWLQSGNFARRYVFPDGELLPIWETVKHATEAQFEVRDIENLREHYARTLTHWAANLETHHDEARAALGEQRHRLWRIYLGATSHYFEKGHLGLYQTLLAKPDEQRRAHVPLSRADLYEG</sequence>
<name>A0ABQ2RY79_9DEIO</name>
<proteinExistence type="inferred from homology"/>
<dbReference type="PANTHER" id="PTHR43667:SF1">
    <property type="entry name" value="CYCLOPROPANE-FATTY-ACYL-PHOSPHOLIPID SYNTHASE"/>
    <property type="match status" value="1"/>
</dbReference>
<organism evidence="7 8">
    <name type="scientific">Deinococcus seoulensis</name>
    <dbReference type="NCBI Taxonomy" id="1837379"/>
    <lineage>
        <taxon>Bacteria</taxon>
        <taxon>Thermotogati</taxon>
        <taxon>Deinococcota</taxon>
        <taxon>Deinococci</taxon>
        <taxon>Deinococcales</taxon>
        <taxon>Deinococcaceae</taxon>
        <taxon>Deinococcus</taxon>
    </lineage>
</organism>
<dbReference type="InterPro" id="IPR029063">
    <property type="entry name" value="SAM-dependent_MTases_sf"/>
</dbReference>
<keyword evidence="8" id="KW-1185">Reference proteome</keyword>
<keyword evidence="5" id="KW-0443">Lipid metabolism</keyword>
<evidence type="ECO:0000313" key="7">
    <source>
        <dbReference type="EMBL" id="GGR67764.1"/>
    </source>
</evidence>
<dbReference type="InterPro" id="IPR057206">
    <property type="entry name" value="DUF7884"/>
</dbReference>
<keyword evidence="2" id="KW-0489">Methyltransferase</keyword>
<protein>
    <submittedName>
        <fullName evidence="7">Cyclopropane-fatty-acyl-phospholipid synthase</fullName>
    </submittedName>
</protein>
<reference evidence="8" key="1">
    <citation type="journal article" date="2019" name="Int. J. Syst. Evol. Microbiol.">
        <title>The Global Catalogue of Microorganisms (GCM) 10K type strain sequencing project: providing services to taxonomists for standard genome sequencing and annotation.</title>
        <authorList>
            <consortium name="The Broad Institute Genomics Platform"/>
            <consortium name="The Broad Institute Genome Sequencing Center for Infectious Disease"/>
            <person name="Wu L."/>
            <person name="Ma J."/>
        </authorList>
    </citation>
    <scope>NUCLEOTIDE SEQUENCE [LARGE SCALE GENOMIC DNA]</scope>
    <source>
        <strain evidence="8">JCM 31404</strain>
    </source>
</reference>
<comment type="caution">
    <text evidence="7">The sequence shown here is derived from an EMBL/GenBank/DDBJ whole genome shotgun (WGS) entry which is preliminary data.</text>
</comment>
<dbReference type="RefSeq" id="WP_189066021.1">
    <property type="nucleotide sequence ID" value="NZ_BMQM01000026.1"/>
</dbReference>
<dbReference type="Proteomes" id="UP000634308">
    <property type="component" value="Unassembled WGS sequence"/>
</dbReference>
<dbReference type="Gene3D" id="3.40.50.150">
    <property type="entry name" value="Vaccinia Virus protein VP39"/>
    <property type="match status" value="1"/>
</dbReference>
<keyword evidence="3" id="KW-0808">Transferase</keyword>
<dbReference type="SUPFAM" id="SSF53335">
    <property type="entry name" value="S-adenosyl-L-methionine-dependent methyltransferases"/>
    <property type="match status" value="1"/>
</dbReference>
<evidence type="ECO:0000256" key="5">
    <source>
        <dbReference type="ARBA" id="ARBA00023098"/>
    </source>
</evidence>
<evidence type="ECO:0000256" key="4">
    <source>
        <dbReference type="ARBA" id="ARBA00022691"/>
    </source>
</evidence>
<comment type="similarity">
    <text evidence="1">Belongs to the CFA/CMAS family.</text>
</comment>
<dbReference type="PANTHER" id="PTHR43667">
    <property type="entry name" value="CYCLOPROPANE-FATTY-ACYL-PHOSPHOLIPID SYNTHASE"/>
    <property type="match status" value="1"/>
</dbReference>
<accession>A0ABQ2RY79</accession>
<dbReference type="InterPro" id="IPR003333">
    <property type="entry name" value="CMAS"/>
</dbReference>
<dbReference type="EMBL" id="BMQM01000026">
    <property type="protein sequence ID" value="GGR67764.1"/>
    <property type="molecule type" value="Genomic_DNA"/>
</dbReference>
<keyword evidence="4" id="KW-0949">S-adenosyl-L-methionine</keyword>
<evidence type="ECO:0000259" key="6">
    <source>
        <dbReference type="Pfam" id="PF25371"/>
    </source>
</evidence>
<dbReference type="PIRSF" id="PIRSF003085">
    <property type="entry name" value="CMAS"/>
    <property type="match status" value="1"/>
</dbReference>
<dbReference type="Pfam" id="PF25371">
    <property type="entry name" value="DUF7884"/>
    <property type="match status" value="1"/>
</dbReference>
<feature type="domain" description="DUF7884" evidence="6">
    <location>
        <begin position="64"/>
        <end position="127"/>
    </location>
</feature>
<dbReference type="InterPro" id="IPR050723">
    <property type="entry name" value="CFA/CMAS"/>
</dbReference>
<evidence type="ECO:0000256" key="2">
    <source>
        <dbReference type="ARBA" id="ARBA00022603"/>
    </source>
</evidence>
<dbReference type="Pfam" id="PF02353">
    <property type="entry name" value="CMAS"/>
    <property type="match status" value="1"/>
</dbReference>
<dbReference type="CDD" id="cd02440">
    <property type="entry name" value="AdoMet_MTases"/>
    <property type="match status" value="1"/>
</dbReference>
<evidence type="ECO:0000256" key="1">
    <source>
        <dbReference type="ARBA" id="ARBA00010815"/>
    </source>
</evidence>